<evidence type="ECO:0008006" key="3">
    <source>
        <dbReference type="Google" id="ProtNLM"/>
    </source>
</evidence>
<name>A0A382I7D6_9ZZZZ</name>
<accession>A0A382I7D6</accession>
<dbReference type="GO" id="GO:0008410">
    <property type="term" value="F:CoA-transferase activity"/>
    <property type="evidence" value="ECO:0007669"/>
    <property type="project" value="TreeGrafter"/>
</dbReference>
<reference evidence="2" key="1">
    <citation type="submission" date="2018-05" db="EMBL/GenBank/DDBJ databases">
        <authorList>
            <person name="Lanie J.A."/>
            <person name="Ng W.-L."/>
            <person name="Kazmierczak K.M."/>
            <person name="Andrzejewski T.M."/>
            <person name="Davidsen T.M."/>
            <person name="Wayne K.J."/>
            <person name="Tettelin H."/>
            <person name="Glass J.I."/>
            <person name="Rusch D."/>
            <person name="Podicherti R."/>
            <person name="Tsui H.-C.T."/>
            <person name="Winkler M.E."/>
        </authorList>
    </citation>
    <scope>NUCLEOTIDE SEQUENCE</scope>
</reference>
<dbReference type="PANTHER" id="PTHR48207:SF4">
    <property type="entry name" value="BLL6097 PROTEIN"/>
    <property type="match status" value="1"/>
</dbReference>
<sequence>MEYPLKGLRVLDFSRVLAGPFAGRMLCDLGADVVKVEPPEGDITRYWGKSIADIPGYYHQQNAGKRNICVDLRAENARHLIYALVEKTDILIENYRPDVMARLSLDYATLKEINPGLIMLSISGFGHDGPESSRAAYAPVIHAESGLIQRSSRRAGVGTDSFRDLPLSTA</sequence>
<gene>
    <name evidence="2" type="ORF">METZ01_LOCUS248498</name>
</gene>
<organism evidence="2">
    <name type="scientific">marine metagenome</name>
    <dbReference type="NCBI Taxonomy" id="408172"/>
    <lineage>
        <taxon>unclassified sequences</taxon>
        <taxon>metagenomes</taxon>
        <taxon>ecological metagenomes</taxon>
    </lineage>
</organism>
<dbReference type="PANTHER" id="PTHR48207">
    <property type="entry name" value="SUCCINATE--HYDROXYMETHYLGLUTARATE COA-TRANSFERASE"/>
    <property type="match status" value="1"/>
</dbReference>
<dbReference type="AlphaFoldDB" id="A0A382I7D6"/>
<proteinExistence type="predicted"/>
<protein>
    <recommendedName>
        <fullName evidence="3">CoA transferase</fullName>
    </recommendedName>
</protein>
<feature type="non-terminal residue" evidence="2">
    <location>
        <position position="170"/>
    </location>
</feature>
<dbReference type="InterPro" id="IPR050483">
    <property type="entry name" value="CoA-transferase_III_domain"/>
</dbReference>
<dbReference type="EMBL" id="UINC01065704">
    <property type="protein sequence ID" value="SVB95644.1"/>
    <property type="molecule type" value="Genomic_DNA"/>
</dbReference>
<keyword evidence="1" id="KW-0808">Transferase</keyword>
<dbReference type="Gene3D" id="3.40.50.10540">
    <property type="entry name" value="Crotonobetainyl-coa:carnitine coa-transferase, domain 1"/>
    <property type="match status" value="1"/>
</dbReference>
<dbReference type="InterPro" id="IPR003673">
    <property type="entry name" value="CoA-Trfase_fam_III"/>
</dbReference>
<dbReference type="Pfam" id="PF02515">
    <property type="entry name" value="CoA_transf_3"/>
    <property type="match status" value="1"/>
</dbReference>
<dbReference type="SUPFAM" id="SSF89796">
    <property type="entry name" value="CoA-transferase family III (CaiB/BaiF)"/>
    <property type="match status" value="1"/>
</dbReference>
<dbReference type="InterPro" id="IPR023606">
    <property type="entry name" value="CoA-Trfase_III_dom_1_sf"/>
</dbReference>
<evidence type="ECO:0000313" key="2">
    <source>
        <dbReference type="EMBL" id="SVB95644.1"/>
    </source>
</evidence>
<evidence type="ECO:0000256" key="1">
    <source>
        <dbReference type="ARBA" id="ARBA00022679"/>
    </source>
</evidence>